<dbReference type="Proteomes" id="UP001500897">
    <property type="component" value="Unassembled WGS sequence"/>
</dbReference>
<evidence type="ECO:0000313" key="3">
    <source>
        <dbReference type="Proteomes" id="UP001500897"/>
    </source>
</evidence>
<sequence length="57" mass="5816">MTRSIRIVCTGLIAAFTVGLVSVAADDVATDRPAARHSVTASGFDWDSAPASPPAQS</sequence>
<comment type="caution">
    <text evidence="2">The sequence shown here is derived from an EMBL/GenBank/DDBJ whole genome shotgun (WGS) entry which is preliminary data.</text>
</comment>
<feature type="chain" id="PRO_5046099296" evidence="1">
    <location>
        <begin position="25"/>
        <end position="57"/>
    </location>
</feature>
<organism evidence="2 3">
    <name type="scientific">Kitasatospora saccharophila</name>
    <dbReference type="NCBI Taxonomy" id="407973"/>
    <lineage>
        <taxon>Bacteria</taxon>
        <taxon>Bacillati</taxon>
        <taxon>Actinomycetota</taxon>
        <taxon>Actinomycetes</taxon>
        <taxon>Kitasatosporales</taxon>
        <taxon>Streptomycetaceae</taxon>
        <taxon>Kitasatospora</taxon>
    </lineage>
</organism>
<keyword evidence="3" id="KW-1185">Reference proteome</keyword>
<reference evidence="3" key="1">
    <citation type="journal article" date="2019" name="Int. J. Syst. Evol. Microbiol.">
        <title>The Global Catalogue of Microorganisms (GCM) 10K type strain sequencing project: providing services to taxonomists for standard genome sequencing and annotation.</title>
        <authorList>
            <consortium name="The Broad Institute Genomics Platform"/>
            <consortium name="The Broad Institute Genome Sequencing Center for Infectious Disease"/>
            <person name="Wu L."/>
            <person name="Ma J."/>
        </authorList>
    </citation>
    <scope>NUCLEOTIDE SEQUENCE [LARGE SCALE GENOMIC DNA]</scope>
    <source>
        <strain evidence="3">JCM 14559</strain>
    </source>
</reference>
<keyword evidence="1" id="KW-0732">Signal</keyword>
<proteinExistence type="predicted"/>
<protein>
    <submittedName>
        <fullName evidence="2">Uncharacterized protein</fullName>
    </submittedName>
</protein>
<evidence type="ECO:0000256" key="1">
    <source>
        <dbReference type="SAM" id="SignalP"/>
    </source>
</evidence>
<feature type="signal peptide" evidence="1">
    <location>
        <begin position="1"/>
        <end position="24"/>
    </location>
</feature>
<accession>A0ABP5I9M7</accession>
<gene>
    <name evidence="2" type="ORF">GCM10009759_26050</name>
</gene>
<dbReference type="EMBL" id="BAAANS010000014">
    <property type="protein sequence ID" value="GAA2096630.1"/>
    <property type="molecule type" value="Genomic_DNA"/>
</dbReference>
<evidence type="ECO:0000313" key="2">
    <source>
        <dbReference type="EMBL" id="GAA2096630.1"/>
    </source>
</evidence>
<name>A0ABP5I9M7_9ACTN</name>